<evidence type="ECO:0008006" key="3">
    <source>
        <dbReference type="Google" id="ProtNLM"/>
    </source>
</evidence>
<dbReference type="Proteomes" id="UP000828251">
    <property type="component" value="Unassembled WGS sequence"/>
</dbReference>
<sequence>METVFARLTLNKEEEAVLQVKIDPNTEKKERGFRLVGYFLTASIIHFQVKWGENLLKIPLILTSFWVQIHDVPTGFFSEILAKKLGDFIGHSDSFCEAKMALSVEIAVMGWDLSLRP</sequence>
<comment type="caution">
    <text evidence="1">The sequence shown here is derived from an EMBL/GenBank/DDBJ whole genome shotgun (WGS) entry which is preliminary data.</text>
</comment>
<accession>A0A9D3ZGB2</accession>
<protein>
    <recommendedName>
        <fullName evidence="3">DUF4283 domain-containing protein</fullName>
    </recommendedName>
</protein>
<dbReference type="OrthoDB" id="971183at2759"/>
<dbReference type="EMBL" id="JAIQCV010000013">
    <property type="protein sequence ID" value="KAH1032481.1"/>
    <property type="molecule type" value="Genomic_DNA"/>
</dbReference>
<name>A0A9D3ZGB2_9ROSI</name>
<gene>
    <name evidence="1" type="ORF">J1N35_044655</name>
</gene>
<evidence type="ECO:0000313" key="2">
    <source>
        <dbReference type="Proteomes" id="UP000828251"/>
    </source>
</evidence>
<proteinExistence type="predicted"/>
<organism evidence="1 2">
    <name type="scientific">Gossypium stocksii</name>
    <dbReference type="NCBI Taxonomy" id="47602"/>
    <lineage>
        <taxon>Eukaryota</taxon>
        <taxon>Viridiplantae</taxon>
        <taxon>Streptophyta</taxon>
        <taxon>Embryophyta</taxon>
        <taxon>Tracheophyta</taxon>
        <taxon>Spermatophyta</taxon>
        <taxon>Magnoliopsida</taxon>
        <taxon>eudicotyledons</taxon>
        <taxon>Gunneridae</taxon>
        <taxon>Pentapetalae</taxon>
        <taxon>rosids</taxon>
        <taxon>malvids</taxon>
        <taxon>Malvales</taxon>
        <taxon>Malvaceae</taxon>
        <taxon>Malvoideae</taxon>
        <taxon>Gossypium</taxon>
    </lineage>
</organism>
<dbReference type="AlphaFoldDB" id="A0A9D3ZGB2"/>
<evidence type="ECO:0000313" key="1">
    <source>
        <dbReference type="EMBL" id="KAH1032481.1"/>
    </source>
</evidence>
<keyword evidence="2" id="KW-1185">Reference proteome</keyword>
<reference evidence="1 2" key="1">
    <citation type="journal article" date="2021" name="Plant Biotechnol. J.">
        <title>Multi-omics assisted identification of the key and species-specific regulatory components of drought-tolerant mechanisms in Gossypium stocksii.</title>
        <authorList>
            <person name="Yu D."/>
            <person name="Ke L."/>
            <person name="Zhang D."/>
            <person name="Wu Y."/>
            <person name="Sun Y."/>
            <person name="Mei J."/>
            <person name="Sun J."/>
            <person name="Sun Y."/>
        </authorList>
    </citation>
    <scope>NUCLEOTIDE SEQUENCE [LARGE SCALE GENOMIC DNA]</scope>
    <source>
        <strain evidence="2">cv. E1</strain>
        <tissue evidence="1">Leaf</tissue>
    </source>
</reference>